<evidence type="ECO:0000313" key="2">
    <source>
        <dbReference type="Proteomes" id="UP000054477"/>
    </source>
</evidence>
<dbReference type="HOGENOM" id="CLU_2794317_0_0_1"/>
<dbReference type="AlphaFoldDB" id="A0A0C9YHJ3"/>
<name>A0A0C9YHJ3_9AGAR</name>
<gene>
    <name evidence="1" type="ORF">K443DRAFT_671149</name>
</gene>
<keyword evidence="2" id="KW-1185">Reference proteome</keyword>
<proteinExistence type="predicted"/>
<reference evidence="2" key="2">
    <citation type="submission" date="2015-01" db="EMBL/GenBank/DDBJ databases">
        <title>Evolutionary Origins and Diversification of the Mycorrhizal Mutualists.</title>
        <authorList>
            <consortium name="DOE Joint Genome Institute"/>
            <consortium name="Mycorrhizal Genomics Consortium"/>
            <person name="Kohler A."/>
            <person name="Kuo A."/>
            <person name="Nagy L.G."/>
            <person name="Floudas D."/>
            <person name="Copeland A."/>
            <person name="Barry K.W."/>
            <person name="Cichocki N."/>
            <person name="Veneault-Fourrey C."/>
            <person name="LaButti K."/>
            <person name="Lindquist E.A."/>
            <person name="Lipzen A."/>
            <person name="Lundell T."/>
            <person name="Morin E."/>
            <person name="Murat C."/>
            <person name="Riley R."/>
            <person name="Ohm R."/>
            <person name="Sun H."/>
            <person name="Tunlid A."/>
            <person name="Henrissat B."/>
            <person name="Grigoriev I.V."/>
            <person name="Hibbett D.S."/>
            <person name="Martin F."/>
        </authorList>
    </citation>
    <scope>NUCLEOTIDE SEQUENCE [LARGE SCALE GENOMIC DNA]</scope>
    <source>
        <strain evidence="2">LaAM-08-1</strain>
    </source>
</reference>
<accession>A0A0C9YHJ3</accession>
<organism evidence="1 2">
    <name type="scientific">Laccaria amethystina LaAM-08-1</name>
    <dbReference type="NCBI Taxonomy" id="1095629"/>
    <lineage>
        <taxon>Eukaryota</taxon>
        <taxon>Fungi</taxon>
        <taxon>Dikarya</taxon>
        <taxon>Basidiomycota</taxon>
        <taxon>Agaricomycotina</taxon>
        <taxon>Agaricomycetes</taxon>
        <taxon>Agaricomycetidae</taxon>
        <taxon>Agaricales</taxon>
        <taxon>Agaricineae</taxon>
        <taxon>Hydnangiaceae</taxon>
        <taxon>Laccaria</taxon>
    </lineage>
</organism>
<reference evidence="1 2" key="1">
    <citation type="submission" date="2014-04" db="EMBL/GenBank/DDBJ databases">
        <authorList>
            <consortium name="DOE Joint Genome Institute"/>
            <person name="Kuo A."/>
            <person name="Kohler A."/>
            <person name="Nagy L.G."/>
            <person name="Floudas D."/>
            <person name="Copeland A."/>
            <person name="Barry K.W."/>
            <person name="Cichocki N."/>
            <person name="Veneault-Fourrey C."/>
            <person name="LaButti K."/>
            <person name="Lindquist E.A."/>
            <person name="Lipzen A."/>
            <person name="Lundell T."/>
            <person name="Morin E."/>
            <person name="Murat C."/>
            <person name="Sun H."/>
            <person name="Tunlid A."/>
            <person name="Henrissat B."/>
            <person name="Grigoriev I.V."/>
            <person name="Hibbett D.S."/>
            <person name="Martin F."/>
            <person name="Nordberg H.P."/>
            <person name="Cantor M.N."/>
            <person name="Hua S.X."/>
        </authorList>
    </citation>
    <scope>NUCLEOTIDE SEQUENCE [LARGE SCALE GENOMIC DNA]</scope>
    <source>
        <strain evidence="1 2">LaAM-08-1</strain>
    </source>
</reference>
<evidence type="ECO:0000313" key="1">
    <source>
        <dbReference type="EMBL" id="KIK09832.1"/>
    </source>
</evidence>
<dbReference type="Proteomes" id="UP000054477">
    <property type="component" value="Unassembled WGS sequence"/>
</dbReference>
<sequence length="68" mass="7921">MSQMLYHVVFPARSTLPTPSNPRFQREHMKAYQNLVFYLHVACISQPLSISFETFPERRYCLLAGVTT</sequence>
<dbReference type="EMBL" id="KN838537">
    <property type="protein sequence ID" value="KIK09832.1"/>
    <property type="molecule type" value="Genomic_DNA"/>
</dbReference>
<protein>
    <submittedName>
        <fullName evidence="1">Uncharacterized protein</fullName>
    </submittedName>
</protein>